<proteinExistence type="predicted"/>
<keyword evidence="1" id="KW-1185">Reference proteome</keyword>
<dbReference type="AlphaFoldDB" id="A0A1I8FAR7"/>
<dbReference type="WBParaSite" id="maker-unitig_27387-snap-gene-0.3-mRNA-1">
    <property type="protein sequence ID" value="maker-unitig_27387-snap-gene-0.3-mRNA-1"/>
    <property type="gene ID" value="maker-unitig_27387-snap-gene-0.3"/>
</dbReference>
<sequence length="90" mass="9798">MDSPNFQSGAFPKHITACFSDSPLATKSNWPAARHHPSSVLPHWSNAACRGLLVVSRCANSPSRQRQTTSQYYLVTWTPGSGIGGDHRFG</sequence>
<evidence type="ECO:0000313" key="2">
    <source>
        <dbReference type="WBParaSite" id="maker-unitig_27387-snap-gene-0.3-mRNA-1"/>
    </source>
</evidence>
<reference evidence="2" key="1">
    <citation type="submission" date="2016-11" db="UniProtKB">
        <authorList>
            <consortium name="WormBaseParasite"/>
        </authorList>
    </citation>
    <scope>IDENTIFICATION</scope>
</reference>
<dbReference type="Proteomes" id="UP000095280">
    <property type="component" value="Unplaced"/>
</dbReference>
<protein>
    <submittedName>
        <fullName evidence="2">Uncharacterized protein</fullName>
    </submittedName>
</protein>
<organism evidence="1 2">
    <name type="scientific">Macrostomum lignano</name>
    <dbReference type="NCBI Taxonomy" id="282301"/>
    <lineage>
        <taxon>Eukaryota</taxon>
        <taxon>Metazoa</taxon>
        <taxon>Spiralia</taxon>
        <taxon>Lophotrochozoa</taxon>
        <taxon>Platyhelminthes</taxon>
        <taxon>Rhabditophora</taxon>
        <taxon>Macrostomorpha</taxon>
        <taxon>Macrostomida</taxon>
        <taxon>Macrostomidae</taxon>
        <taxon>Macrostomum</taxon>
    </lineage>
</organism>
<evidence type="ECO:0000313" key="1">
    <source>
        <dbReference type="Proteomes" id="UP000095280"/>
    </source>
</evidence>
<name>A0A1I8FAR7_9PLAT</name>
<accession>A0A1I8FAR7</accession>